<protein>
    <submittedName>
        <fullName evidence="2">Uncharacterized protein</fullName>
    </submittedName>
</protein>
<evidence type="ECO:0000256" key="1">
    <source>
        <dbReference type="SAM" id="MobiDB-lite"/>
    </source>
</evidence>
<organism evidence="2 3">
    <name type="scientific">Apatococcus fuscideae</name>
    <dbReference type="NCBI Taxonomy" id="2026836"/>
    <lineage>
        <taxon>Eukaryota</taxon>
        <taxon>Viridiplantae</taxon>
        <taxon>Chlorophyta</taxon>
        <taxon>core chlorophytes</taxon>
        <taxon>Trebouxiophyceae</taxon>
        <taxon>Chlorellales</taxon>
        <taxon>Chlorellaceae</taxon>
        <taxon>Apatococcus</taxon>
    </lineage>
</organism>
<sequence length="325" mass="36492">MQPGTSLNRTEQTVISRGRQQAKEEQLRGLAEVLTRRYKLLKDFIEAHHLRDVNPADVESTSKELQRELLQLVANGSRASLQAEQTSGIRVLDLMTRNLQELTQMTCRDERKKWITILKALQLTEVQSETIVEMRKSLLVKLGKVYDERRQLHLQTMALMGSMSSCSGNNMACLEQPEAPSCQPQAAAPMGSPHRQGVKSEPAGQEDSLEQRIAGMSLKGYAYCARNDVSLDQMLDKIKDNLRLEQRIICELNTTIIHRVFTPIQAALFLVEIYPCYTDTLALANIVDFLKNGRADSSSGKLEAILSKEDKSDASDQCPLDRTES</sequence>
<evidence type="ECO:0000313" key="3">
    <source>
        <dbReference type="Proteomes" id="UP001485043"/>
    </source>
</evidence>
<keyword evidence="3" id="KW-1185">Reference proteome</keyword>
<gene>
    <name evidence="2" type="ORF">WJX84_004028</name>
</gene>
<evidence type="ECO:0000313" key="2">
    <source>
        <dbReference type="EMBL" id="KAK9859329.1"/>
    </source>
</evidence>
<name>A0AAW1STJ3_9CHLO</name>
<dbReference type="AlphaFoldDB" id="A0AAW1STJ3"/>
<feature type="region of interest" description="Disordered" evidence="1">
    <location>
        <begin position="1"/>
        <end position="21"/>
    </location>
</feature>
<reference evidence="2 3" key="1">
    <citation type="journal article" date="2024" name="Nat. Commun.">
        <title>Phylogenomics reveals the evolutionary origins of lichenization in chlorophyte algae.</title>
        <authorList>
            <person name="Puginier C."/>
            <person name="Libourel C."/>
            <person name="Otte J."/>
            <person name="Skaloud P."/>
            <person name="Haon M."/>
            <person name="Grisel S."/>
            <person name="Petersen M."/>
            <person name="Berrin J.G."/>
            <person name="Delaux P.M."/>
            <person name="Dal Grande F."/>
            <person name="Keller J."/>
        </authorList>
    </citation>
    <scope>NUCLEOTIDE SEQUENCE [LARGE SCALE GENOMIC DNA]</scope>
    <source>
        <strain evidence="2 3">SAG 2523</strain>
    </source>
</reference>
<proteinExistence type="predicted"/>
<feature type="compositionally biased region" description="Polar residues" evidence="1">
    <location>
        <begin position="1"/>
        <end position="19"/>
    </location>
</feature>
<dbReference type="Proteomes" id="UP001485043">
    <property type="component" value="Unassembled WGS sequence"/>
</dbReference>
<comment type="caution">
    <text evidence="2">The sequence shown here is derived from an EMBL/GenBank/DDBJ whole genome shotgun (WGS) entry which is preliminary data.</text>
</comment>
<feature type="region of interest" description="Disordered" evidence="1">
    <location>
        <begin position="182"/>
        <end position="206"/>
    </location>
</feature>
<accession>A0AAW1STJ3</accession>
<dbReference type="EMBL" id="JALJOV010000887">
    <property type="protein sequence ID" value="KAK9859329.1"/>
    <property type="molecule type" value="Genomic_DNA"/>
</dbReference>